<dbReference type="InterPro" id="IPR013909">
    <property type="entry name" value="NuBaID_C"/>
</dbReference>
<feature type="domain" description="NuBaID C-terminal" evidence="8">
    <location>
        <begin position="270"/>
        <end position="346"/>
    </location>
</feature>
<feature type="compositionally biased region" description="Basic and acidic residues" evidence="6">
    <location>
        <begin position="402"/>
        <end position="417"/>
    </location>
</feature>
<reference evidence="9 10" key="2">
    <citation type="journal article" date="2021" name="Curr. Genet.">
        <title>Genetic response to nitrogen starvation in the aggressive Eucalyptus foliar pathogen Teratosphaeria destructans.</title>
        <authorList>
            <person name="Havenga M."/>
            <person name="Wingfield B.D."/>
            <person name="Wingfield M.J."/>
            <person name="Dreyer L.L."/>
            <person name="Roets F."/>
            <person name="Aylward J."/>
        </authorList>
    </citation>
    <scope>NUCLEOTIDE SEQUENCE [LARGE SCALE GENOMIC DNA]</scope>
    <source>
        <strain evidence="9">CMW44962</strain>
    </source>
</reference>
<reference evidence="9 10" key="1">
    <citation type="journal article" date="2018" name="IMA Fungus">
        <title>IMA Genome-F 10: Nine draft genome sequences of Claviceps purpurea s.lat., including C. arundinis, C. humidiphila, and C. cf. spartinae, pseudomolecules for the pitch canker pathogen Fusarium circinatum, draft genome of Davidsoniella eucalypti, Grosmannia galeiformis, Quambalaria eucalypti, and Teratosphaeria destructans.</title>
        <authorList>
            <person name="Wingfield B.D."/>
            <person name="Liu M."/>
            <person name="Nguyen H.D."/>
            <person name="Lane F.A."/>
            <person name="Morgan S.W."/>
            <person name="De Vos L."/>
            <person name="Wilken P.M."/>
            <person name="Duong T.A."/>
            <person name="Aylward J."/>
            <person name="Coetzee M.P."/>
            <person name="Dadej K."/>
            <person name="De Beer Z.W."/>
            <person name="Findlay W."/>
            <person name="Havenga M."/>
            <person name="Kolarik M."/>
            <person name="Menzies J.G."/>
            <person name="Naidoo K."/>
            <person name="Pochopski O."/>
            <person name="Shoukouhi P."/>
            <person name="Santana Q.C."/>
            <person name="Seifert K.A."/>
            <person name="Soal N."/>
            <person name="Steenkamp E.T."/>
            <person name="Tatham C.T."/>
            <person name="van der Nest M.A."/>
            <person name="Wingfield M.J."/>
        </authorList>
    </citation>
    <scope>NUCLEOTIDE SEQUENCE [LARGE SCALE GENOMIC DNA]</scope>
    <source>
        <strain evidence="9">CMW44962</strain>
    </source>
</reference>
<evidence type="ECO:0000256" key="3">
    <source>
        <dbReference type="ARBA" id="ARBA00022771"/>
    </source>
</evidence>
<evidence type="ECO:0000259" key="7">
    <source>
        <dbReference type="Pfam" id="PF07967"/>
    </source>
</evidence>
<dbReference type="OrthoDB" id="2592092at2759"/>
<dbReference type="GO" id="GO:0008270">
    <property type="term" value="F:zinc ion binding"/>
    <property type="evidence" value="ECO:0007669"/>
    <property type="project" value="UniProtKB-KW"/>
</dbReference>
<evidence type="ECO:0000313" key="9">
    <source>
        <dbReference type="EMBL" id="KAH9836441.1"/>
    </source>
</evidence>
<dbReference type="AlphaFoldDB" id="A0A9W7W4M2"/>
<dbReference type="Pfam" id="PF07967">
    <property type="entry name" value="zf-C3HC"/>
    <property type="match status" value="1"/>
</dbReference>
<organism evidence="9 10">
    <name type="scientific">Teratosphaeria destructans</name>
    <dbReference type="NCBI Taxonomy" id="418781"/>
    <lineage>
        <taxon>Eukaryota</taxon>
        <taxon>Fungi</taxon>
        <taxon>Dikarya</taxon>
        <taxon>Ascomycota</taxon>
        <taxon>Pezizomycotina</taxon>
        <taxon>Dothideomycetes</taxon>
        <taxon>Dothideomycetidae</taxon>
        <taxon>Mycosphaerellales</taxon>
        <taxon>Teratosphaeriaceae</taxon>
        <taxon>Teratosphaeria</taxon>
    </lineage>
</organism>
<feature type="region of interest" description="Disordered" evidence="6">
    <location>
        <begin position="39"/>
        <end position="81"/>
    </location>
</feature>
<evidence type="ECO:0000259" key="8">
    <source>
        <dbReference type="Pfam" id="PF08600"/>
    </source>
</evidence>
<keyword evidence="4" id="KW-0862">Zinc</keyword>
<gene>
    <name evidence="9" type="ORF">Tdes44962_MAKER08473</name>
</gene>
<dbReference type="Pfam" id="PF08600">
    <property type="entry name" value="NuBaID_C"/>
    <property type="match status" value="1"/>
</dbReference>
<evidence type="ECO:0000313" key="10">
    <source>
        <dbReference type="Proteomes" id="UP001138500"/>
    </source>
</evidence>
<dbReference type="Proteomes" id="UP001138500">
    <property type="component" value="Unassembled WGS sequence"/>
</dbReference>
<sequence length="460" mass="51531">MSEYEAIATTKRKFYRALDNITNPPATPITAHGEHLAKRARRSISGSSSSIIWRESRTKTANTANRTSKAGTSPPKPIPNFSPWSHETFIDRLRSFSRVSLWHPKPEAVGEVPWAKRGWVCVDVNTVACKGGCERRVVVSLDPPERAHVGEDGQDEDEVDDDSTYEDALVERYRQLIVDGHAEACLWRKAGCKDDIYHMQVVRPSIWQPELSKRYRSLQQIDKSIKDVKVQTLPRDTSAITTARLIEELPANVLAGLGEEDAALSARTKAFDIALHGWHGAAESGNDLLRCEACFQRIGLWMYQPGYRPGRASEDDAEEDMIINLLEMHRDHCPWRNPDTQKASGSLAGLNAVQILYRVVATYAREQRRRSEEHGPNGQSTADHNGEDEGNATLASPTVSLSRDEIERQDKERDTRLQKLKRLFTIKRKSAPPGTLRPLARPTTSTSTLGSKLGHRLSKS</sequence>
<evidence type="ECO:0000256" key="1">
    <source>
        <dbReference type="ARBA" id="ARBA00004123"/>
    </source>
</evidence>
<dbReference type="GO" id="GO:0005634">
    <property type="term" value="C:nucleus"/>
    <property type="evidence" value="ECO:0007669"/>
    <property type="project" value="UniProtKB-SubCell"/>
</dbReference>
<keyword evidence="10" id="KW-1185">Reference proteome</keyword>
<accession>A0A9W7W4M2</accession>
<feature type="compositionally biased region" description="Polar residues" evidence="6">
    <location>
        <begin position="59"/>
        <end position="71"/>
    </location>
</feature>
<dbReference type="PANTHER" id="PTHR15835">
    <property type="entry name" value="NUCLEAR-INTERACTING PARTNER OF ALK"/>
    <property type="match status" value="1"/>
</dbReference>
<feature type="compositionally biased region" description="Low complexity" evidence="6">
    <location>
        <begin position="43"/>
        <end position="53"/>
    </location>
</feature>
<evidence type="ECO:0000256" key="4">
    <source>
        <dbReference type="ARBA" id="ARBA00022833"/>
    </source>
</evidence>
<dbReference type="InterPro" id="IPR012935">
    <property type="entry name" value="NuBaID_N"/>
</dbReference>
<feature type="domain" description="C3HC-type" evidence="7">
    <location>
        <begin position="83"/>
        <end position="225"/>
    </location>
</feature>
<protein>
    <submittedName>
        <fullName evidence="9">Rsm1-like</fullName>
    </submittedName>
</protein>
<comment type="subcellular location">
    <subcellularLocation>
        <location evidence="1">Nucleus</location>
    </subcellularLocation>
</comment>
<evidence type="ECO:0000256" key="5">
    <source>
        <dbReference type="ARBA" id="ARBA00023242"/>
    </source>
</evidence>
<name>A0A9W7W4M2_9PEZI</name>
<dbReference type="EMBL" id="RIBY02000868">
    <property type="protein sequence ID" value="KAH9836441.1"/>
    <property type="molecule type" value="Genomic_DNA"/>
</dbReference>
<keyword evidence="2" id="KW-0479">Metal-binding</keyword>
<evidence type="ECO:0000256" key="6">
    <source>
        <dbReference type="SAM" id="MobiDB-lite"/>
    </source>
</evidence>
<comment type="caution">
    <text evidence="9">The sequence shown here is derived from an EMBL/GenBank/DDBJ whole genome shotgun (WGS) entry which is preliminary data.</text>
</comment>
<dbReference type="PANTHER" id="PTHR15835:SF6">
    <property type="entry name" value="ZINC FINGER C3HC-TYPE PROTEIN 1"/>
    <property type="match status" value="1"/>
</dbReference>
<evidence type="ECO:0000256" key="2">
    <source>
        <dbReference type="ARBA" id="ARBA00022723"/>
    </source>
</evidence>
<proteinExistence type="predicted"/>
<keyword evidence="5" id="KW-0539">Nucleus</keyword>
<keyword evidence="3" id="KW-0863">Zinc-finger</keyword>
<feature type="compositionally biased region" description="Basic residues" evidence="6">
    <location>
        <begin position="418"/>
        <end position="430"/>
    </location>
</feature>
<feature type="region of interest" description="Disordered" evidence="6">
    <location>
        <begin position="367"/>
        <end position="460"/>
    </location>
</feature>